<proteinExistence type="predicted"/>
<accession>A0A835HCW7</accession>
<evidence type="ECO:0000313" key="1">
    <source>
        <dbReference type="EMBL" id="KAF9596022.1"/>
    </source>
</evidence>
<dbReference type="EMBL" id="JADFTS010000007">
    <property type="protein sequence ID" value="KAF9596022.1"/>
    <property type="molecule type" value="Genomic_DNA"/>
</dbReference>
<name>A0A835HCW7_9MAGN</name>
<sequence length="190" mass="21425">MKVEVLSHEVSLESFSHVCEDFGELLRKLQSELGSRPDATELVLGMQNLMELTGRAYGLKPRISSVLTCCSFGPWSNSDMANQHVDEPHSSSIPFTNNRPLDLHGKIWLAHTQTPSFSLHHNSQFSITTPPYNTGSTAPYIKYVFQTSSLIHFYYLPIINLPSTNSRTSQILAFELLRRLNNPLVHQALQ</sequence>
<gene>
    <name evidence="1" type="ORF">IFM89_006949</name>
</gene>
<keyword evidence="2" id="KW-1185">Reference proteome</keyword>
<dbReference type="AlphaFoldDB" id="A0A835HCW7"/>
<dbReference type="Proteomes" id="UP000631114">
    <property type="component" value="Unassembled WGS sequence"/>
</dbReference>
<comment type="caution">
    <text evidence="1">The sequence shown here is derived from an EMBL/GenBank/DDBJ whole genome shotgun (WGS) entry which is preliminary data.</text>
</comment>
<reference evidence="1 2" key="1">
    <citation type="submission" date="2020-10" db="EMBL/GenBank/DDBJ databases">
        <title>The Coptis chinensis genome and diversification of protoberbering-type alkaloids.</title>
        <authorList>
            <person name="Wang B."/>
            <person name="Shu S."/>
            <person name="Song C."/>
            <person name="Liu Y."/>
        </authorList>
    </citation>
    <scope>NUCLEOTIDE SEQUENCE [LARGE SCALE GENOMIC DNA]</scope>
    <source>
        <strain evidence="1">HL-2020</strain>
        <tissue evidence="1">Leaf</tissue>
    </source>
</reference>
<evidence type="ECO:0000313" key="2">
    <source>
        <dbReference type="Proteomes" id="UP000631114"/>
    </source>
</evidence>
<organism evidence="1 2">
    <name type="scientific">Coptis chinensis</name>
    <dbReference type="NCBI Taxonomy" id="261450"/>
    <lineage>
        <taxon>Eukaryota</taxon>
        <taxon>Viridiplantae</taxon>
        <taxon>Streptophyta</taxon>
        <taxon>Embryophyta</taxon>
        <taxon>Tracheophyta</taxon>
        <taxon>Spermatophyta</taxon>
        <taxon>Magnoliopsida</taxon>
        <taxon>Ranunculales</taxon>
        <taxon>Ranunculaceae</taxon>
        <taxon>Coptidoideae</taxon>
        <taxon>Coptis</taxon>
    </lineage>
</organism>
<protein>
    <submittedName>
        <fullName evidence="1">Uncharacterized protein</fullName>
    </submittedName>
</protein>
<dbReference type="OrthoDB" id="5835829at2759"/>